<dbReference type="Proteomes" id="UP000479710">
    <property type="component" value="Unassembled WGS sequence"/>
</dbReference>
<dbReference type="AlphaFoldDB" id="A0A6G1DAD9"/>
<protein>
    <submittedName>
        <fullName evidence="2">Uncharacterized protein</fullName>
    </submittedName>
</protein>
<keyword evidence="3" id="KW-1185">Reference proteome</keyword>
<proteinExistence type="predicted"/>
<evidence type="ECO:0000256" key="1">
    <source>
        <dbReference type="SAM" id="MobiDB-lite"/>
    </source>
</evidence>
<feature type="region of interest" description="Disordered" evidence="1">
    <location>
        <begin position="1"/>
        <end position="46"/>
    </location>
</feature>
<gene>
    <name evidence="2" type="ORF">E2562_036042</name>
</gene>
<sequence>MGDGSSPRGNSPWRRFWVEKGKPTGRGAVRRHSAPGPGEDCWPGLNSAGRETKMVVLEFGGVPV</sequence>
<organism evidence="2 3">
    <name type="scientific">Oryza meyeriana var. granulata</name>
    <dbReference type="NCBI Taxonomy" id="110450"/>
    <lineage>
        <taxon>Eukaryota</taxon>
        <taxon>Viridiplantae</taxon>
        <taxon>Streptophyta</taxon>
        <taxon>Embryophyta</taxon>
        <taxon>Tracheophyta</taxon>
        <taxon>Spermatophyta</taxon>
        <taxon>Magnoliopsida</taxon>
        <taxon>Liliopsida</taxon>
        <taxon>Poales</taxon>
        <taxon>Poaceae</taxon>
        <taxon>BOP clade</taxon>
        <taxon>Oryzoideae</taxon>
        <taxon>Oryzeae</taxon>
        <taxon>Oryzinae</taxon>
        <taxon>Oryza</taxon>
        <taxon>Oryza meyeriana</taxon>
    </lineage>
</organism>
<evidence type="ECO:0000313" key="2">
    <source>
        <dbReference type="EMBL" id="KAF0909397.1"/>
    </source>
</evidence>
<dbReference type="EMBL" id="SPHZ02000007">
    <property type="protein sequence ID" value="KAF0909397.1"/>
    <property type="molecule type" value="Genomic_DNA"/>
</dbReference>
<name>A0A6G1DAD9_9ORYZ</name>
<reference evidence="2 3" key="1">
    <citation type="submission" date="2019-11" db="EMBL/GenBank/DDBJ databases">
        <title>Whole genome sequence of Oryza granulata.</title>
        <authorList>
            <person name="Li W."/>
        </authorList>
    </citation>
    <scope>NUCLEOTIDE SEQUENCE [LARGE SCALE GENOMIC DNA]</scope>
    <source>
        <strain evidence="3">cv. Menghai</strain>
        <tissue evidence="2">Leaf</tissue>
    </source>
</reference>
<comment type="caution">
    <text evidence="2">The sequence shown here is derived from an EMBL/GenBank/DDBJ whole genome shotgun (WGS) entry which is preliminary data.</text>
</comment>
<evidence type="ECO:0000313" key="3">
    <source>
        <dbReference type="Proteomes" id="UP000479710"/>
    </source>
</evidence>
<accession>A0A6G1DAD9</accession>